<protein>
    <submittedName>
        <fullName evidence="2">Uncharacterized protein</fullName>
    </submittedName>
</protein>
<gene>
    <name evidence="1" type="ORF">EVAR_16540_1</name>
    <name evidence="2" type="ORF">EVAR_50923_1</name>
</gene>
<comment type="caution">
    <text evidence="2">The sequence shown here is derived from an EMBL/GenBank/DDBJ whole genome shotgun (WGS) entry which is preliminary data.</text>
</comment>
<dbReference type="AlphaFoldDB" id="A0A4C1Y5J0"/>
<proteinExistence type="predicted"/>
<name>A0A4C1Y5J0_EUMVA</name>
<sequence>MVLQVLKYEEYAWPVIGDFKMVGFLMGMQGGYTKYPCYICLWDSRADALHYQQHSWTQRSEFQIGQHNVKNEPIVKPDHILMPPLHIKLEAKIKAGIFIGPQIKKIMASEQFLRLLSTHENKRGSALKQ</sequence>
<dbReference type="PANTHER" id="PTHR46114:SF2">
    <property type="entry name" value="CULLIN N-TERMINAL DOMAIN-CONTAINING PROTEIN"/>
    <property type="match status" value="1"/>
</dbReference>
<keyword evidence="3" id="KW-1185">Reference proteome</keyword>
<accession>A0A4C1Y5J0</accession>
<evidence type="ECO:0000313" key="3">
    <source>
        <dbReference type="Proteomes" id="UP000299102"/>
    </source>
</evidence>
<dbReference type="Proteomes" id="UP000299102">
    <property type="component" value="Unassembled WGS sequence"/>
</dbReference>
<evidence type="ECO:0000313" key="2">
    <source>
        <dbReference type="EMBL" id="GBP70102.1"/>
    </source>
</evidence>
<dbReference type="PANTHER" id="PTHR46114">
    <property type="entry name" value="APPLE DOMAIN-CONTAINING PROTEIN"/>
    <property type="match status" value="1"/>
</dbReference>
<dbReference type="EMBL" id="BGZK01000121">
    <property type="protein sequence ID" value="GBP20667.1"/>
    <property type="molecule type" value="Genomic_DNA"/>
</dbReference>
<evidence type="ECO:0000313" key="1">
    <source>
        <dbReference type="EMBL" id="GBP20667.1"/>
    </source>
</evidence>
<dbReference type="EMBL" id="BGZK01001063">
    <property type="protein sequence ID" value="GBP70102.1"/>
    <property type="molecule type" value="Genomic_DNA"/>
</dbReference>
<reference evidence="2 3" key="1">
    <citation type="journal article" date="2019" name="Commun. Biol.">
        <title>The bagworm genome reveals a unique fibroin gene that provides high tensile strength.</title>
        <authorList>
            <person name="Kono N."/>
            <person name="Nakamura H."/>
            <person name="Ohtoshi R."/>
            <person name="Tomita M."/>
            <person name="Numata K."/>
            <person name="Arakawa K."/>
        </authorList>
    </citation>
    <scope>NUCLEOTIDE SEQUENCE [LARGE SCALE GENOMIC DNA]</scope>
</reference>
<organism evidence="2 3">
    <name type="scientific">Eumeta variegata</name>
    <name type="common">Bagworm moth</name>
    <name type="synonym">Eumeta japonica</name>
    <dbReference type="NCBI Taxonomy" id="151549"/>
    <lineage>
        <taxon>Eukaryota</taxon>
        <taxon>Metazoa</taxon>
        <taxon>Ecdysozoa</taxon>
        <taxon>Arthropoda</taxon>
        <taxon>Hexapoda</taxon>
        <taxon>Insecta</taxon>
        <taxon>Pterygota</taxon>
        <taxon>Neoptera</taxon>
        <taxon>Endopterygota</taxon>
        <taxon>Lepidoptera</taxon>
        <taxon>Glossata</taxon>
        <taxon>Ditrysia</taxon>
        <taxon>Tineoidea</taxon>
        <taxon>Psychidae</taxon>
        <taxon>Oiketicinae</taxon>
        <taxon>Eumeta</taxon>
    </lineage>
</organism>
<dbReference type="OrthoDB" id="8063408at2759"/>